<dbReference type="Gene3D" id="3.40.30.10">
    <property type="entry name" value="Glutaredoxin"/>
    <property type="match status" value="1"/>
</dbReference>
<keyword evidence="4" id="KW-1015">Disulfide bond</keyword>
<dbReference type="KEGG" id="kim:G3T16_08095"/>
<gene>
    <name evidence="7" type="ORF">G3T16_08095</name>
</gene>
<evidence type="ECO:0000256" key="2">
    <source>
        <dbReference type="ARBA" id="ARBA00023008"/>
    </source>
</evidence>
<dbReference type="PANTHER" id="PTHR12151:SF25">
    <property type="entry name" value="LINALOOL DEHYDRATASE_ISOMERASE DOMAIN-CONTAINING PROTEIN"/>
    <property type="match status" value="1"/>
</dbReference>
<dbReference type="Proteomes" id="UP000477680">
    <property type="component" value="Chromosome"/>
</dbReference>
<feature type="binding site" evidence="3">
    <location>
        <position position="79"/>
    </location>
    <ligand>
        <name>Cu cation</name>
        <dbReference type="ChEBI" id="CHEBI:23378"/>
    </ligand>
</feature>
<feature type="binding site" evidence="3">
    <location>
        <position position="176"/>
    </location>
    <ligand>
        <name>Cu cation</name>
        <dbReference type="ChEBI" id="CHEBI:23378"/>
    </ligand>
</feature>
<accession>A0A6C0U320</accession>
<dbReference type="CDD" id="cd02968">
    <property type="entry name" value="SCO"/>
    <property type="match status" value="1"/>
</dbReference>
<organism evidence="7 8">
    <name type="scientific">Kineobactrum salinum</name>
    <dbReference type="NCBI Taxonomy" id="2708301"/>
    <lineage>
        <taxon>Bacteria</taxon>
        <taxon>Pseudomonadati</taxon>
        <taxon>Pseudomonadota</taxon>
        <taxon>Gammaproteobacteria</taxon>
        <taxon>Cellvibrionales</taxon>
        <taxon>Halieaceae</taxon>
        <taxon>Kineobactrum</taxon>
    </lineage>
</organism>
<feature type="disulfide bond" description="Redox-active" evidence="4">
    <location>
        <begin position="79"/>
        <end position="83"/>
    </location>
</feature>
<dbReference type="SUPFAM" id="SSF52833">
    <property type="entry name" value="Thioredoxin-like"/>
    <property type="match status" value="1"/>
</dbReference>
<evidence type="ECO:0000256" key="3">
    <source>
        <dbReference type="PIRSR" id="PIRSR603782-1"/>
    </source>
</evidence>
<evidence type="ECO:0000256" key="5">
    <source>
        <dbReference type="SAM" id="Phobius"/>
    </source>
</evidence>
<proteinExistence type="inferred from homology"/>
<keyword evidence="8" id="KW-1185">Reference proteome</keyword>
<dbReference type="Pfam" id="PF02630">
    <property type="entry name" value="SCO1-SenC"/>
    <property type="match status" value="1"/>
</dbReference>
<dbReference type="AlphaFoldDB" id="A0A6C0U320"/>
<dbReference type="PROSITE" id="PS51352">
    <property type="entry name" value="THIOREDOXIN_2"/>
    <property type="match status" value="1"/>
</dbReference>
<dbReference type="EMBL" id="CP048711">
    <property type="protein sequence ID" value="QIB65367.1"/>
    <property type="molecule type" value="Genomic_DNA"/>
</dbReference>
<evidence type="ECO:0000256" key="4">
    <source>
        <dbReference type="PIRSR" id="PIRSR603782-2"/>
    </source>
</evidence>
<keyword evidence="5" id="KW-1133">Transmembrane helix</keyword>
<name>A0A6C0U320_9GAMM</name>
<feature type="binding site" evidence="3">
    <location>
        <position position="83"/>
    </location>
    <ligand>
        <name>Cu cation</name>
        <dbReference type="ChEBI" id="CHEBI:23378"/>
    </ligand>
</feature>
<sequence length="235" mass="26153">MSPRRRMLFGFLLANGTIIVVAALLWYYRPLPPPRIQGVLLSESRALDQFELTDHSGTTFANEDLRGQWHLVSYGFTTCPDVCPSALSELASFVDRLEPAYRQDLQVLFYSVDHGRDTPSQLHSYLSYFNQDFIGLTVTEPERQDPAAFEHSLGILAQLQPAPGAELDDGDYQVSHSVTLLLLNPQGELQAVLEPDRAGAGVPGFTVDTLLRDYTAVRDYLARRQRGNNNAGQDA</sequence>
<dbReference type="RefSeq" id="WP_163494606.1">
    <property type="nucleotide sequence ID" value="NZ_CP048711.1"/>
</dbReference>
<evidence type="ECO:0000259" key="6">
    <source>
        <dbReference type="PROSITE" id="PS51352"/>
    </source>
</evidence>
<evidence type="ECO:0000313" key="7">
    <source>
        <dbReference type="EMBL" id="QIB65367.1"/>
    </source>
</evidence>
<evidence type="ECO:0000256" key="1">
    <source>
        <dbReference type="ARBA" id="ARBA00010996"/>
    </source>
</evidence>
<keyword evidence="2 3" id="KW-0186">Copper</keyword>
<feature type="transmembrane region" description="Helical" evidence="5">
    <location>
        <begin position="7"/>
        <end position="28"/>
    </location>
</feature>
<dbReference type="GO" id="GO:0046872">
    <property type="term" value="F:metal ion binding"/>
    <property type="evidence" value="ECO:0007669"/>
    <property type="project" value="UniProtKB-KW"/>
</dbReference>
<feature type="domain" description="Thioredoxin" evidence="6">
    <location>
        <begin position="41"/>
        <end position="219"/>
    </location>
</feature>
<keyword evidence="3" id="KW-0479">Metal-binding</keyword>
<evidence type="ECO:0000313" key="8">
    <source>
        <dbReference type="Proteomes" id="UP000477680"/>
    </source>
</evidence>
<dbReference type="InterPro" id="IPR036249">
    <property type="entry name" value="Thioredoxin-like_sf"/>
</dbReference>
<dbReference type="InterPro" id="IPR003782">
    <property type="entry name" value="SCO1/SenC"/>
</dbReference>
<dbReference type="InterPro" id="IPR013766">
    <property type="entry name" value="Thioredoxin_domain"/>
</dbReference>
<reference evidence="7 8" key="1">
    <citation type="submission" date="2020-02" db="EMBL/GenBank/DDBJ databases">
        <title>Genome sequencing for Kineobactrum sp. M2.</title>
        <authorList>
            <person name="Park S.-J."/>
        </authorList>
    </citation>
    <scope>NUCLEOTIDE SEQUENCE [LARGE SCALE GENOMIC DNA]</scope>
    <source>
        <strain evidence="7 8">M2</strain>
    </source>
</reference>
<comment type="similarity">
    <text evidence="1">Belongs to the SCO1/2 family.</text>
</comment>
<protein>
    <submittedName>
        <fullName evidence="7">SCO family protein</fullName>
    </submittedName>
</protein>
<keyword evidence="5" id="KW-0812">Transmembrane</keyword>
<keyword evidence="5" id="KW-0472">Membrane</keyword>
<dbReference type="PANTHER" id="PTHR12151">
    <property type="entry name" value="ELECTRON TRANSPORT PROTIN SCO1/SENC FAMILY MEMBER"/>
    <property type="match status" value="1"/>
</dbReference>